<gene>
    <name evidence="2" type="ORF">SAMN04488505_103586</name>
</gene>
<keyword evidence="3" id="KW-1185">Reference proteome</keyword>
<sequence>MKYTYILLAALFIVSCTNKMEDAGTLNKTASLPAAFDFNKRGWKVITSFINRQQATMSTLYGNEAAFKYATTSTSGSYPPGAALALVTWKQQEDKRWYGASIPGQLQTLELVSTIAANGSDTTATYHQYKGADLTPVPPTDSLQDNTRIKYILGQKASVLP</sequence>
<dbReference type="RefSeq" id="WP_162277559.1">
    <property type="nucleotide sequence ID" value="NZ_FOBB01000003.1"/>
</dbReference>
<proteinExistence type="predicted"/>
<dbReference type="OrthoDB" id="674757at2"/>
<dbReference type="InterPro" id="IPR032033">
    <property type="entry name" value="Cytochrome_P460"/>
</dbReference>
<organism evidence="2 3">
    <name type="scientific">Chitinophaga rupis</name>
    <dbReference type="NCBI Taxonomy" id="573321"/>
    <lineage>
        <taxon>Bacteria</taxon>
        <taxon>Pseudomonadati</taxon>
        <taxon>Bacteroidota</taxon>
        <taxon>Chitinophagia</taxon>
        <taxon>Chitinophagales</taxon>
        <taxon>Chitinophagaceae</taxon>
        <taxon>Chitinophaga</taxon>
    </lineage>
</organism>
<protein>
    <submittedName>
        <fullName evidence="2">Cytochrome P460</fullName>
    </submittedName>
</protein>
<name>A0A1H7W7R0_9BACT</name>
<dbReference type="Proteomes" id="UP000198984">
    <property type="component" value="Unassembled WGS sequence"/>
</dbReference>
<dbReference type="EMBL" id="FOBB01000003">
    <property type="protein sequence ID" value="SEM17596.1"/>
    <property type="molecule type" value="Genomic_DNA"/>
</dbReference>
<dbReference type="PROSITE" id="PS51257">
    <property type="entry name" value="PROKAR_LIPOPROTEIN"/>
    <property type="match status" value="1"/>
</dbReference>
<dbReference type="Pfam" id="PF16694">
    <property type="entry name" value="Cytochrome_P460"/>
    <property type="match status" value="1"/>
</dbReference>
<accession>A0A1H7W7R0</accession>
<reference evidence="2 3" key="1">
    <citation type="submission" date="2016-10" db="EMBL/GenBank/DDBJ databases">
        <authorList>
            <person name="de Groot N.N."/>
        </authorList>
    </citation>
    <scope>NUCLEOTIDE SEQUENCE [LARGE SCALE GENOMIC DNA]</scope>
    <source>
        <strain evidence="2 3">DSM 21039</strain>
    </source>
</reference>
<feature type="domain" description="Cytochrome P460" evidence="1">
    <location>
        <begin position="41"/>
        <end position="120"/>
    </location>
</feature>
<dbReference type="AlphaFoldDB" id="A0A1H7W7R0"/>
<evidence type="ECO:0000313" key="3">
    <source>
        <dbReference type="Proteomes" id="UP000198984"/>
    </source>
</evidence>
<dbReference type="STRING" id="573321.SAMN04488505_103586"/>
<evidence type="ECO:0000313" key="2">
    <source>
        <dbReference type="EMBL" id="SEM17596.1"/>
    </source>
</evidence>
<evidence type="ECO:0000259" key="1">
    <source>
        <dbReference type="Pfam" id="PF16694"/>
    </source>
</evidence>